<evidence type="ECO:0000256" key="1">
    <source>
        <dbReference type="ARBA" id="ARBA00022679"/>
    </source>
</evidence>
<dbReference type="NCBIfam" id="NF003154">
    <property type="entry name" value="PRK04123.1"/>
    <property type="match status" value="1"/>
</dbReference>
<proteinExistence type="inferred from homology"/>
<evidence type="ECO:0000256" key="6">
    <source>
        <dbReference type="ARBA" id="ARBA00023277"/>
    </source>
</evidence>
<dbReference type="AlphaFoldDB" id="A0AAJ1BCT3"/>
<dbReference type="PIRSF" id="PIRSF000538">
    <property type="entry name" value="GlpK"/>
    <property type="match status" value="1"/>
</dbReference>
<evidence type="ECO:0000259" key="9">
    <source>
        <dbReference type="Pfam" id="PF00370"/>
    </source>
</evidence>
<dbReference type="Pfam" id="PF00370">
    <property type="entry name" value="FGGY_N"/>
    <property type="match status" value="1"/>
</dbReference>
<keyword evidence="3 8" id="KW-0418">Kinase</keyword>
<dbReference type="InterPro" id="IPR000577">
    <property type="entry name" value="Carb_kinase_FGGY"/>
</dbReference>
<dbReference type="PANTHER" id="PTHR43435:SF4">
    <property type="entry name" value="FGGY CARBOHYDRATE KINASE DOMAIN-CONTAINING PROTEIN"/>
    <property type="match status" value="1"/>
</dbReference>
<feature type="domain" description="Carbohydrate kinase FGGY C-terminal" evidence="10">
    <location>
        <begin position="290"/>
        <end position="486"/>
    </location>
</feature>
<dbReference type="GO" id="GO:0005737">
    <property type="term" value="C:cytoplasm"/>
    <property type="evidence" value="ECO:0007669"/>
    <property type="project" value="TreeGrafter"/>
</dbReference>
<sequence length="554" mass="59405">MENKYVIGIDFGTLSGRAVVVRVSDGEVLASAVTEYAHAVMDTTLSAGDGQALPPEFALEVPADYIEVLASAVPQAVKDSGVDPKDVVAIGLDTTSASLVVTDKEGIPLCEKEEFKNNPHAYIKLWKHHGGQDQADRIVALAKERNEPWLGRYGGVLSSELALPKMLEVYEKAPEVYQAAEAITDVMDWLIWQMTGVQTQTAGASGYKRMYQDGKYPDKEYLEALAPGFGEVFEQKMSAPIAPLGSKVGELTEKMASLMGLEAGITVCSGNIDAHVHAAGVGATENGVLTAIAGTSTCFVVSAHDYADVPGIFGVVDGGIVDGEWGFEAGQTAVGDIFSWFTNQCVPASIREEAEQRGKNVHELLTEQAAEQQIGEHGLLALDWWNGNRSVLADARLSGMMLGMTLTTTPADMYRALLESTIFGAKIIIDNFIEHGVDIKEIVVAGGLLKNQLYMQMYADITGLPISISATDQAGALGSAVFAAVADGQYPDIFAASAAMGKKISHAYQPIPENVEAYRELYAAFKEMHDFFGRGGTTVMRNLKAIKAQVHRSN</sequence>
<evidence type="ECO:0000313" key="11">
    <source>
        <dbReference type="EMBL" id="MCG4617675.1"/>
    </source>
</evidence>
<protein>
    <recommendedName>
        <fullName evidence="7 8">Ribulokinase</fullName>
        <ecNumber evidence="7 8">2.7.1.16</ecNumber>
    </recommendedName>
</protein>
<dbReference type="GO" id="GO:0005524">
    <property type="term" value="F:ATP binding"/>
    <property type="evidence" value="ECO:0007669"/>
    <property type="project" value="UniProtKB-UniRule"/>
</dbReference>
<dbReference type="EMBL" id="JAKNHJ010000006">
    <property type="protein sequence ID" value="MCG4617675.1"/>
    <property type="molecule type" value="Genomic_DNA"/>
</dbReference>
<accession>A0AAJ1BCT3</accession>
<dbReference type="GO" id="GO:0008741">
    <property type="term" value="F:ribulokinase activity"/>
    <property type="evidence" value="ECO:0007669"/>
    <property type="project" value="UniProtKB-UniRule"/>
</dbReference>
<dbReference type="InterPro" id="IPR018483">
    <property type="entry name" value="Carb_kinase_FGGY_CS"/>
</dbReference>
<dbReference type="NCBIfam" id="TIGR01234">
    <property type="entry name" value="L-ribulokinase"/>
    <property type="match status" value="1"/>
</dbReference>
<dbReference type="InterPro" id="IPR005929">
    <property type="entry name" value="Ribulokinase"/>
</dbReference>
<reference evidence="11" key="1">
    <citation type="submission" date="2022-01" db="EMBL/GenBank/DDBJ databases">
        <title>Collection of gut derived symbiotic bacterial strains cultured from healthy donors.</title>
        <authorList>
            <person name="Lin H."/>
            <person name="Kohout C."/>
            <person name="Waligurski E."/>
            <person name="Pamer E.G."/>
        </authorList>
    </citation>
    <scope>NUCLEOTIDE SEQUENCE</scope>
    <source>
        <strain evidence="11">DFI.7.46</strain>
    </source>
</reference>
<keyword evidence="2" id="KW-0547">Nucleotide-binding</keyword>
<dbReference type="CDD" id="cd07781">
    <property type="entry name" value="ASKHA_NBD_FGGY_L-RBK"/>
    <property type="match status" value="1"/>
</dbReference>
<dbReference type="GO" id="GO:0019569">
    <property type="term" value="P:L-arabinose catabolic process to D-xylulose 5-phosphate"/>
    <property type="evidence" value="ECO:0007669"/>
    <property type="project" value="InterPro"/>
</dbReference>
<keyword evidence="1 8" id="KW-0808">Transferase</keyword>
<evidence type="ECO:0000313" key="12">
    <source>
        <dbReference type="Proteomes" id="UP001200537"/>
    </source>
</evidence>
<dbReference type="InterPro" id="IPR018485">
    <property type="entry name" value="FGGY_C"/>
</dbReference>
<dbReference type="PANTHER" id="PTHR43435">
    <property type="entry name" value="RIBULOKINASE"/>
    <property type="match status" value="1"/>
</dbReference>
<dbReference type="InterPro" id="IPR043129">
    <property type="entry name" value="ATPase_NBD"/>
</dbReference>
<keyword evidence="4" id="KW-0067">ATP-binding</keyword>
<dbReference type="RefSeq" id="WP_238127844.1">
    <property type="nucleotide sequence ID" value="NZ_JAGZVZ010000010.1"/>
</dbReference>
<keyword evidence="5 8" id="KW-0054">Arabinose catabolism</keyword>
<evidence type="ECO:0000256" key="4">
    <source>
        <dbReference type="ARBA" id="ARBA00022840"/>
    </source>
</evidence>
<dbReference type="Proteomes" id="UP001200537">
    <property type="component" value="Unassembled WGS sequence"/>
</dbReference>
<comment type="catalytic activity">
    <reaction evidence="8">
        <text>L-ribulose + ATP = L-ribulose 5-phosphate + ADP + H(+)</text>
        <dbReference type="Rhea" id="RHEA:22072"/>
        <dbReference type="ChEBI" id="CHEBI:15378"/>
        <dbReference type="ChEBI" id="CHEBI:16880"/>
        <dbReference type="ChEBI" id="CHEBI:30616"/>
        <dbReference type="ChEBI" id="CHEBI:58226"/>
        <dbReference type="ChEBI" id="CHEBI:456216"/>
        <dbReference type="EC" id="2.7.1.16"/>
    </reaction>
</comment>
<dbReference type="Gene3D" id="3.30.420.40">
    <property type="match status" value="2"/>
</dbReference>
<evidence type="ECO:0000256" key="2">
    <source>
        <dbReference type="ARBA" id="ARBA00022741"/>
    </source>
</evidence>
<dbReference type="InterPro" id="IPR018484">
    <property type="entry name" value="FGGY_N"/>
</dbReference>
<keyword evidence="6 8" id="KW-0119">Carbohydrate metabolism</keyword>
<comment type="caution">
    <text evidence="11">The sequence shown here is derived from an EMBL/GenBank/DDBJ whole genome shotgun (WGS) entry which is preliminary data.</text>
</comment>
<dbReference type="EC" id="2.7.1.16" evidence="7 8"/>
<gene>
    <name evidence="11" type="ORF">L0M99_04085</name>
</gene>
<evidence type="ECO:0000256" key="3">
    <source>
        <dbReference type="ARBA" id="ARBA00022777"/>
    </source>
</evidence>
<evidence type="ECO:0000256" key="8">
    <source>
        <dbReference type="RuleBase" id="RU003455"/>
    </source>
</evidence>
<dbReference type="PROSITE" id="PS00445">
    <property type="entry name" value="FGGY_KINASES_2"/>
    <property type="match status" value="1"/>
</dbReference>
<feature type="domain" description="Carbohydrate kinase FGGY N-terminal" evidence="9">
    <location>
        <begin position="5"/>
        <end position="277"/>
    </location>
</feature>
<comment type="pathway">
    <text evidence="8">Carbohydrate degradation; L-arabinose degradation via L-ribulose; D-xylulose 5-phosphate from L-arabinose (bacterial route): step 2/3.</text>
</comment>
<evidence type="ECO:0000256" key="5">
    <source>
        <dbReference type="ARBA" id="ARBA00022935"/>
    </source>
</evidence>
<dbReference type="SUPFAM" id="SSF53067">
    <property type="entry name" value="Actin-like ATPase domain"/>
    <property type="match status" value="2"/>
</dbReference>
<dbReference type="GO" id="GO:0019150">
    <property type="term" value="F:D-ribulokinase activity"/>
    <property type="evidence" value="ECO:0007669"/>
    <property type="project" value="TreeGrafter"/>
</dbReference>
<evidence type="ECO:0000256" key="7">
    <source>
        <dbReference type="NCBIfam" id="TIGR01234"/>
    </source>
</evidence>
<comment type="similarity">
    <text evidence="8">Belongs to the ribulokinase family.</text>
</comment>
<dbReference type="Pfam" id="PF02782">
    <property type="entry name" value="FGGY_C"/>
    <property type="match status" value="1"/>
</dbReference>
<evidence type="ECO:0000259" key="10">
    <source>
        <dbReference type="Pfam" id="PF02782"/>
    </source>
</evidence>
<organism evidence="11 12">
    <name type="scientific">Varibaculum cambriense</name>
    <dbReference type="NCBI Taxonomy" id="184870"/>
    <lineage>
        <taxon>Bacteria</taxon>
        <taxon>Bacillati</taxon>
        <taxon>Actinomycetota</taxon>
        <taxon>Actinomycetes</taxon>
        <taxon>Actinomycetales</taxon>
        <taxon>Actinomycetaceae</taxon>
        <taxon>Varibaculum</taxon>
    </lineage>
</organism>
<name>A0AAJ1BCT3_9ACTO</name>